<dbReference type="GO" id="GO:0004459">
    <property type="term" value="F:L-lactate dehydrogenase (NAD+) activity"/>
    <property type="evidence" value="ECO:0007669"/>
    <property type="project" value="UniProtKB-EC"/>
</dbReference>
<name>A0A367QAQ7_9NOSO</name>
<reference evidence="12" key="1">
    <citation type="submission" date="2016-04" db="EMBL/GenBank/DDBJ databases">
        <authorList>
            <person name="Tabuchi Yagui T.R."/>
        </authorList>
    </citation>
    <scope>NUCLEOTIDE SEQUENCE [LARGE SCALE GENOMIC DNA]</scope>
    <source>
        <strain evidence="12">NIES-26</strain>
    </source>
</reference>
<protein>
    <recommendedName>
        <fullName evidence="6">Malate dehydrogenase</fullName>
        <ecNumber evidence="6">1.1.1.37</ecNumber>
    </recommendedName>
</protein>
<dbReference type="InterPro" id="IPR001236">
    <property type="entry name" value="Lactate/malate_DH_N"/>
</dbReference>
<evidence type="ECO:0000256" key="8">
    <source>
        <dbReference type="PIRSR" id="PIRSR000102-2"/>
    </source>
</evidence>
<comment type="catalytic activity">
    <reaction evidence="5">
        <text>(S)-lactate + NAD(+) = pyruvate + NADH + H(+)</text>
        <dbReference type="Rhea" id="RHEA:23444"/>
        <dbReference type="ChEBI" id="CHEBI:15361"/>
        <dbReference type="ChEBI" id="CHEBI:15378"/>
        <dbReference type="ChEBI" id="CHEBI:16651"/>
        <dbReference type="ChEBI" id="CHEBI:57540"/>
        <dbReference type="ChEBI" id="CHEBI:57945"/>
        <dbReference type="EC" id="1.1.1.27"/>
    </reaction>
</comment>
<dbReference type="PANTHER" id="PTHR43128">
    <property type="entry name" value="L-2-HYDROXYCARBOXYLATE DEHYDROGENASE (NAD(P)(+))"/>
    <property type="match status" value="1"/>
</dbReference>
<evidence type="ECO:0000256" key="5">
    <source>
        <dbReference type="ARBA" id="ARBA00049258"/>
    </source>
</evidence>
<dbReference type="InterPro" id="IPR022383">
    <property type="entry name" value="Lactate/malate_DH_C"/>
</dbReference>
<evidence type="ECO:0000313" key="13">
    <source>
        <dbReference type="Proteomes" id="UP000252107"/>
    </source>
</evidence>
<evidence type="ECO:0000256" key="2">
    <source>
        <dbReference type="ARBA" id="ARBA00022532"/>
    </source>
</evidence>
<comment type="similarity">
    <text evidence="6">Belongs to the LDH/MDH superfamily. MDH type 3 family.</text>
</comment>
<feature type="binding site" evidence="6 8">
    <location>
        <position position="93"/>
    </location>
    <ligand>
        <name>substrate</name>
    </ligand>
</feature>
<keyword evidence="2 6" id="KW-0816">Tricarboxylic acid cycle</keyword>
<dbReference type="EC" id="1.1.1.37" evidence="6"/>
<evidence type="ECO:0000256" key="9">
    <source>
        <dbReference type="PIRSR" id="PIRSR000102-3"/>
    </source>
</evidence>
<feature type="binding site" evidence="6 8">
    <location>
        <position position="162"/>
    </location>
    <ligand>
        <name>substrate</name>
    </ligand>
</feature>
<dbReference type="FunFam" id="3.40.50.720:FF:000018">
    <property type="entry name" value="Malate dehydrogenase"/>
    <property type="match status" value="1"/>
</dbReference>
<accession>A0A367QAQ7</accession>
<feature type="binding site" evidence="6 9">
    <location>
        <begin position="20"/>
        <end position="25"/>
    </location>
    <ligand>
        <name>NAD(+)</name>
        <dbReference type="ChEBI" id="CHEBI:57540"/>
    </ligand>
</feature>
<comment type="catalytic activity">
    <reaction evidence="6">
        <text>(S)-malate + NAD(+) = oxaloacetate + NADH + H(+)</text>
        <dbReference type="Rhea" id="RHEA:21432"/>
        <dbReference type="ChEBI" id="CHEBI:15378"/>
        <dbReference type="ChEBI" id="CHEBI:15589"/>
        <dbReference type="ChEBI" id="CHEBI:16452"/>
        <dbReference type="ChEBI" id="CHEBI:57540"/>
        <dbReference type="ChEBI" id="CHEBI:57945"/>
        <dbReference type="EC" id="1.1.1.37"/>
    </reaction>
</comment>
<feature type="domain" description="Lactate/malate dehydrogenase N-terminal" evidence="10">
    <location>
        <begin position="15"/>
        <end position="153"/>
    </location>
</feature>
<gene>
    <name evidence="6" type="primary">mdh</name>
    <name evidence="12" type="ORF">A6770_30810</name>
</gene>
<dbReference type="Gene3D" id="3.40.50.720">
    <property type="entry name" value="NAD(P)-binding Rossmann-like Domain"/>
    <property type="match status" value="1"/>
</dbReference>
<dbReference type="FunFam" id="3.90.110.10:FF:000004">
    <property type="entry name" value="Malate dehydrogenase"/>
    <property type="match status" value="1"/>
</dbReference>
<feature type="binding site" evidence="6 9">
    <location>
        <position position="44"/>
    </location>
    <ligand>
        <name>NAD(+)</name>
        <dbReference type="ChEBI" id="CHEBI:57540"/>
    </ligand>
</feature>
<dbReference type="PIRSF" id="PIRSF000102">
    <property type="entry name" value="Lac_mal_DH"/>
    <property type="match status" value="1"/>
</dbReference>
<dbReference type="Pfam" id="PF00056">
    <property type="entry name" value="Ldh_1_N"/>
    <property type="match status" value="1"/>
</dbReference>
<keyword evidence="3 6" id="KW-0560">Oxidoreductase</keyword>
<evidence type="ECO:0000313" key="12">
    <source>
        <dbReference type="EMBL" id="RCJ21135.1"/>
    </source>
</evidence>
<dbReference type="InterPro" id="IPR036291">
    <property type="entry name" value="NAD(P)-bd_dom_sf"/>
</dbReference>
<keyword evidence="13" id="KW-1185">Reference proteome</keyword>
<dbReference type="InterPro" id="IPR011275">
    <property type="entry name" value="Malate_DH_type3"/>
</dbReference>
<keyword evidence="4 6" id="KW-0520">NAD</keyword>
<dbReference type="PRINTS" id="PR00086">
    <property type="entry name" value="LLDHDRGNASE"/>
</dbReference>
<feature type="binding site" evidence="6 8">
    <location>
        <position position="131"/>
    </location>
    <ligand>
        <name>substrate</name>
    </ligand>
</feature>
<evidence type="ECO:0000256" key="6">
    <source>
        <dbReference type="HAMAP-Rule" id="MF_00487"/>
    </source>
</evidence>
<dbReference type="Proteomes" id="UP000252107">
    <property type="component" value="Unassembled WGS sequence"/>
</dbReference>
<comment type="caution">
    <text evidence="12">The sequence shown here is derived from an EMBL/GenBank/DDBJ whole genome shotgun (WGS) entry which is preliminary data.</text>
</comment>
<evidence type="ECO:0000256" key="4">
    <source>
        <dbReference type="ARBA" id="ARBA00023027"/>
    </source>
</evidence>
<dbReference type="AlphaFoldDB" id="A0A367QAQ7"/>
<proteinExistence type="inferred from homology"/>
<dbReference type="InterPro" id="IPR001557">
    <property type="entry name" value="L-lactate/malate_DH"/>
</dbReference>
<dbReference type="SUPFAM" id="SSF51735">
    <property type="entry name" value="NAD(P)-binding Rossmann-fold domains"/>
    <property type="match status" value="1"/>
</dbReference>
<feature type="binding site" evidence="6 9">
    <location>
        <begin position="129"/>
        <end position="131"/>
    </location>
    <ligand>
        <name>NAD(+)</name>
        <dbReference type="ChEBI" id="CHEBI:57540"/>
    </ligand>
</feature>
<evidence type="ECO:0000256" key="3">
    <source>
        <dbReference type="ARBA" id="ARBA00023002"/>
    </source>
</evidence>
<dbReference type="GO" id="GO:0006089">
    <property type="term" value="P:lactate metabolic process"/>
    <property type="evidence" value="ECO:0007669"/>
    <property type="project" value="TreeGrafter"/>
</dbReference>
<evidence type="ECO:0000256" key="7">
    <source>
        <dbReference type="PIRSR" id="PIRSR000102-1"/>
    </source>
</evidence>
<dbReference type="HAMAP" id="MF_00487">
    <property type="entry name" value="Malate_dehydrog_3"/>
    <property type="match status" value="1"/>
</dbReference>
<dbReference type="CDD" id="cd01339">
    <property type="entry name" value="LDH-like_MDH"/>
    <property type="match status" value="1"/>
</dbReference>
<evidence type="ECO:0000259" key="10">
    <source>
        <dbReference type="Pfam" id="PF00056"/>
    </source>
</evidence>
<dbReference type="Pfam" id="PF02866">
    <property type="entry name" value="Ldh_1_C"/>
    <property type="match status" value="1"/>
</dbReference>
<feature type="domain" description="Lactate/malate dehydrogenase C-terminal" evidence="11">
    <location>
        <begin position="158"/>
        <end position="317"/>
    </location>
</feature>
<dbReference type="GO" id="GO:0030060">
    <property type="term" value="F:L-malate dehydrogenase (NAD+) activity"/>
    <property type="evidence" value="ECO:0007669"/>
    <property type="project" value="UniProtKB-UniRule"/>
</dbReference>
<comment type="function">
    <text evidence="6">Catalyzes the reversible oxidation of malate to oxaloacetate.</text>
</comment>
<dbReference type="PANTHER" id="PTHR43128:SF16">
    <property type="entry name" value="L-LACTATE DEHYDROGENASE"/>
    <property type="match status" value="1"/>
</dbReference>
<feature type="binding site" evidence="6 8">
    <location>
        <position position="99"/>
    </location>
    <ligand>
        <name>substrate</name>
    </ligand>
</feature>
<dbReference type="EMBL" id="LXQD01000332">
    <property type="protein sequence ID" value="RCJ21135.1"/>
    <property type="molecule type" value="Genomic_DNA"/>
</dbReference>
<dbReference type="Gene3D" id="3.90.110.10">
    <property type="entry name" value="Lactate dehydrogenase/glycoside hydrolase, family 4, C-terminal"/>
    <property type="match status" value="1"/>
</dbReference>
<feature type="active site" description="Proton acceptor" evidence="6 7">
    <location>
        <position position="186"/>
    </location>
</feature>
<organism evidence="12 13">
    <name type="scientific">Nostoc minutum NIES-26</name>
    <dbReference type="NCBI Taxonomy" id="1844469"/>
    <lineage>
        <taxon>Bacteria</taxon>
        <taxon>Bacillati</taxon>
        <taxon>Cyanobacteriota</taxon>
        <taxon>Cyanophyceae</taxon>
        <taxon>Nostocales</taxon>
        <taxon>Nostocaceae</taxon>
        <taxon>Nostoc</taxon>
    </lineage>
</organism>
<dbReference type="NCBIfam" id="TIGR01763">
    <property type="entry name" value="MalateDH_bact"/>
    <property type="match status" value="1"/>
</dbReference>
<dbReference type="InterPro" id="IPR015955">
    <property type="entry name" value="Lactate_DH/Glyco_Ohase_4_C"/>
</dbReference>
<dbReference type="SUPFAM" id="SSF56327">
    <property type="entry name" value="LDH C-terminal domain-like"/>
    <property type="match status" value="1"/>
</dbReference>
<feature type="binding site" evidence="6 9">
    <location>
        <position position="106"/>
    </location>
    <ligand>
        <name>NAD(+)</name>
        <dbReference type="ChEBI" id="CHEBI:57540"/>
    </ligand>
</feature>
<dbReference type="GO" id="GO:0006099">
    <property type="term" value="P:tricarboxylic acid cycle"/>
    <property type="evidence" value="ECO:0007669"/>
    <property type="project" value="UniProtKB-UniRule"/>
</dbReference>
<evidence type="ECO:0000256" key="1">
    <source>
        <dbReference type="ARBA" id="ARBA00006054"/>
    </source>
</evidence>
<dbReference type="NCBIfam" id="NF004863">
    <property type="entry name" value="PRK06223.1"/>
    <property type="match status" value="1"/>
</dbReference>
<evidence type="ECO:0000259" key="11">
    <source>
        <dbReference type="Pfam" id="PF02866"/>
    </source>
</evidence>
<sequence>MSSSSDPPIVCSLPRVTIIGAGRVGSTLAQRIAEKNLADVVLLDILEGMPQGLALDLTEARGIELHNRQIIGTNNYIDTSGSQIVVITAGIPRKPGMSRDDLLKTNAKIVVEAAKNAIAHSPNAIFIVVTNPLDVMTYLAWQATGLPRDRIMGMAGVLDSARFETFIALELGVLPADVKAMVLGSHGDLMVPLSRYATVNGIPVTELLDAATIERLVERTRNGGAEIVELMQTGGAFFAPASATSVMVESILLNQSRLLPVAVYLEGEYGLTDVVIGVPCRLGCGGIESVLELNLTDEETEALHTSAESVRQNIRRSQEILATTIKA</sequence>
<comment type="similarity">
    <text evidence="1">Belongs to the LDH/MDH superfamily. LDH family.</text>
</comment>